<dbReference type="InterPro" id="IPR036573">
    <property type="entry name" value="CBM_sf_5/12"/>
</dbReference>
<feature type="region of interest" description="Disordered" evidence="9">
    <location>
        <begin position="43"/>
        <end position="63"/>
    </location>
</feature>
<dbReference type="Gene3D" id="3.10.450.40">
    <property type="match status" value="1"/>
</dbReference>
<accession>A0ABT9RLA4</accession>
<dbReference type="CDD" id="cd09597">
    <property type="entry name" value="M4_TLP"/>
    <property type="match status" value="1"/>
</dbReference>
<dbReference type="SMART" id="SM00495">
    <property type="entry name" value="ChtBD3"/>
    <property type="match status" value="1"/>
</dbReference>
<gene>
    <name evidence="12" type="ORF">J2S55_009338</name>
</gene>
<proteinExistence type="inferred from homology"/>
<evidence type="ECO:0000256" key="8">
    <source>
        <dbReference type="ARBA" id="ARBA00023049"/>
    </source>
</evidence>
<dbReference type="CDD" id="cd03876">
    <property type="entry name" value="M28_SGAP_like"/>
    <property type="match status" value="1"/>
</dbReference>
<dbReference type="Pfam" id="PF04389">
    <property type="entry name" value="Peptidase_M28"/>
    <property type="match status" value="1"/>
</dbReference>
<dbReference type="PANTHER" id="PTHR33794">
    <property type="entry name" value="BACILLOLYSIN"/>
    <property type="match status" value="1"/>
</dbReference>
<dbReference type="PANTHER" id="PTHR33794:SF1">
    <property type="entry name" value="BACILLOLYSIN"/>
    <property type="match status" value="1"/>
</dbReference>
<keyword evidence="7" id="KW-0862">Zinc</keyword>
<dbReference type="InterPro" id="IPR013856">
    <property type="entry name" value="Peptidase_M4_domain"/>
</dbReference>
<comment type="similarity">
    <text evidence="1">Belongs to the peptidase M28 family. M28A subfamily.</text>
</comment>
<evidence type="ECO:0000256" key="10">
    <source>
        <dbReference type="SAM" id="SignalP"/>
    </source>
</evidence>
<evidence type="ECO:0000256" key="6">
    <source>
        <dbReference type="ARBA" id="ARBA00022801"/>
    </source>
</evidence>
<feature type="compositionally biased region" description="Low complexity" evidence="9">
    <location>
        <begin position="932"/>
        <end position="947"/>
    </location>
</feature>
<keyword evidence="5 10" id="KW-0732">Signal</keyword>
<protein>
    <submittedName>
        <fullName evidence="12">Zn-dependent metalloprotease/Zn-dependent M28 family amino/carboxypeptidase</fullName>
    </submittedName>
</protein>
<dbReference type="InterPro" id="IPR041756">
    <property type="entry name" value="M28_SGAP-like"/>
</dbReference>
<dbReference type="EMBL" id="JAUSRB010000002">
    <property type="protein sequence ID" value="MDP9870072.1"/>
    <property type="molecule type" value="Genomic_DNA"/>
</dbReference>
<keyword evidence="8 12" id="KW-0482">Metalloprotease</keyword>
<dbReference type="Gene3D" id="3.10.450.490">
    <property type="match status" value="1"/>
</dbReference>
<dbReference type="InterPro" id="IPR050728">
    <property type="entry name" value="Zinc_Metalloprotease_M4"/>
</dbReference>
<dbReference type="GO" id="GO:0008237">
    <property type="term" value="F:metallopeptidase activity"/>
    <property type="evidence" value="ECO:0007669"/>
    <property type="project" value="UniProtKB-KW"/>
</dbReference>
<dbReference type="PRINTS" id="PR00730">
    <property type="entry name" value="THERMOLYSIN"/>
</dbReference>
<keyword evidence="6" id="KW-0378">Hydrolase</keyword>
<dbReference type="InterPro" id="IPR003610">
    <property type="entry name" value="CBM5/12"/>
</dbReference>
<dbReference type="SUPFAM" id="SSF51055">
    <property type="entry name" value="Carbohydrate binding domain"/>
    <property type="match status" value="1"/>
</dbReference>
<name>A0ABT9RLA4_9ACTN</name>
<feature type="signal peptide" evidence="10">
    <location>
        <begin position="1"/>
        <end position="26"/>
    </location>
</feature>
<dbReference type="Gene3D" id="1.10.390.10">
    <property type="entry name" value="Neutral Protease Domain 2"/>
    <property type="match status" value="1"/>
</dbReference>
<evidence type="ECO:0000313" key="12">
    <source>
        <dbReference type="EMBL" id="MDP9870072.1"/>
    </source>
</evidence>
<dbReference type="Pfam" id="PF02839">
    <property type="entry name" value="CBM_5_12"/>
    <property type="match status" value="1"/>
</dbReference>
<dbReference type="SUPFAM" id="SSF55486">
    <property type="entry name" value="Metalloproteases ('zincins'), catalytic domain"/>
    <property type="match status" value="1"/>
</dbReference>
<dbReference type="Proteomes" id="UP001230426">
    <property type="component" value="Unassembled WGS sequence"/>
</dbReference>
<evidence type="ECO:0000256" key="5">
    <source>
        <dbReference type="ARBA" id="ARBA00022729"/>
    </source>
</evidence>
<dbReference type="Gene3D" id="3.40.630.10">
    <property type="entry name" value="Zn peptidases"/>
    <property type="match status" value="1"/>
</dbReference>
<dbReference type="Gene3D" id="3.10.170.10">
    <property type="match status" value="1"/>
</dbReference>
<dbReference type="InterPro" id="IPR023612">
    <property type="entry name" value="Peptidase_M4"/>
</dbReference>
<dbReference type="RefSeq" id="WP_306874815.1">
    <property type="nucleotide sequence ID" value="NZ_JAUSRB010000002.1"/>
</dbReference>
<dbReference type="Pfam" id="PF02868">
    <property type="entry name" value="Peptidase_M4_C"/>
    <property type="match status" value="1"/>
</dbReference>
<dbReference type="CDD" id="cd12214">
    <property type="entry name" value="ChiA1_BD"/>
    <property type="match status" value="1"/>
</dbReference>
<reference evidence="12 13" key="1">
    <citation type="submission" date="2023-07" db="EMBL/GenBank/DDBJ databases">
        <title>Sequencing the genomes of 1000 actinobacteria strains.</title>
        <authorList>
            <person name="Klenk H.-P."/>
        </authorList>
    </citation>
    <scope>NUCLEOTIDE SEQUENCE [LARGE SCALE GENOMIC DNA]</scope>
    <source>
        <strain evidence="12 13">DSM 44109</strain>
    </source>
</reference>
<evidence type="ECO:0000256" key="9">
    <source>
        <dbReference type="SAM" id="MobiDB-lite"/>
    </source>
</evidence>
<evidence type="ECO:0000256" key="2">
    <source>
        <dbReference type="ARBA" id="ARBA00009388"/>
    </source>
</evidence>
<dbReference type="InterPro" id="IPR027268">
    <property type="entry name" value="Peptidase_M4/M1_CTD_sf"/>
</dbReference>
<dbReference type="InterPro" id="IPR011096">
    <property type="entry name" value="FTP_domain"/>
</dbReference>
<evidence type="ECO:0000313" key="13">
    <source>
        <dbReference type="Proteomes" id="UP001230426"/>
    </source>
</evidence>
<sequence>MNPKVRLGAVAALAAVAMTATSVVSAAGAATAPAGTAARTISLDPPAFAPPDPESRKRAISSADGALAARSEALFKGAQDEFTLTNTVAGTRGLQYLTYSRTHRGLPVYGGDVVVTTDRTGQEVGSVASGQRAEIKVGVKSKIDAATAAVTARGRLATVESVSTPRLVVHAAGKQAKLAWEVVVTGATKEAPSVLHVFVDALDGSVVDSYDDVRAGTGNSFYNGNPVTIQTSGSGGSYSMTDTTRSGLRCGGQNGSAYTGTDDSWGNGQGTNLETACVDALYAAQQEWNMLRDWLGRNGFNGSGGAFPARVGLSDVNAYWNGSYTNFGHNQANTQQATPMDVVAHEYGHAIFQFSGSGGAGSGNEAGGLNESTGDIFGALTEHFAANASDPPDYLVGEEVNLVGQGPIRNMYNPGALGDPNCYSSSIPNTEVHAAAGPQNHWFYLLAEGTNPPGKPTSPVCSGPSSLTGIGIQKAGQIFMSGLNSKTTPWTHAKARSTTVAAAKQLFPNSCVEINATKAAWTAVNVPAQSGEPTCTVNPPGNDFSLSLSPTSGSVQAGQSATTTVRTTVTAGSAQSIALRASGLPAGATASFSPATITAGQTSTLTLATSGNTPAGTSSVTVTADGADADKTASYSLTVGTGNPPTGAPDIPVANVSAHLNQLQSIASGNGGNRASATSGYTASLNYIKGKLDAAGYTTTVQNFTYNGQTHANLIANWPAGPTGPTVMLGSHLDSVSAGPGINDNGSGSAALLEVALTLADRNPTLTKHVRFGWWGAEELGMRGSTHYVQNGGAAGVEAYLNFDMIASPNPGYFVYDDDTALEKIFKDYYATLSVPTEIETEGDGRSDHAPFKNAGVKVGGVFTGASSVKSSAQATKWGGAAGQAFDRCYHSACDTTSNINSTALDRNSDAIANALWKLAVGNTPPPTDDYSVSVSPSSASVQPGQSASATLSTQVTSGNAQAVLLSATGLPAGTTVSFNPANITSGQSSAVTVATSANTPAGTYTINLNADGASSDRSASFSLTVSGGQGGTTWEVWTPYAAGDTVTYNGVSYRCLQGHTSLPGWEPPNVPALWQPI</sequence>
<dbReference type="Gene3D" id="2.10.10.20">
    <property type="entry name" value="Carbohydrate-binding module superfamily 5/12"/>
    <property type="match status" value="1"/>
</dbReference>
<keyword evidence="3" id="KW-0645">Protease</keyword>
<feature type="chain" id="PRO_5047296586" evidence="10">
    <location>
        <begin position="27"/>
        <end position="1078"/>
    </location>
</feature>
<evidence type="ECO:0000256" key="1">
    <source>
        <dbReference type="ARBA" id="ARBA00005957"/>
    </source>
</evidence>
<dbReference type="Pfam" id="PF07504">
    <property type="entry name" value="FTP"/>
    <property type="match status" value="1"/>
</dbReference>
<keyword evidence="13" id="KW-1185">Reference proteome</keyword>
<evidence type="ECO:0000256" key="4">
    <source>
        <dbReference type="ARBA" id="ARBA00022723"/>
    </source>
</evidence>
<dbReference type="SUPFAM" id="SSF53187">
    <property type="entry name" value="Zn-dependent exopeptidases"/>
    <property type="match status" value="1"/>
</dbReference>
<evidence type="ECO:0000259" key="11">
    <source>
        <dbReference type="SMART" id="SM00495"/>
    </source>
</evidence>
<evidence type="ECO:0000256" key="3">
    <source>
        <dbReference type="ARBA" id="ARBA00022670"/>
    </source>
</evidence>
<feature type="region of interest" description="Disordered" evidence="9">
    <location>
        <begin position="926"/>
        <end position="947"/>
    </location>
</feature>
<organism evidence="12 13">
    <name type="scientific">Streptosporangium brasiliense</name>
    <dbReference type="NCBI Taxonomy" id="47480"/>
    <lineage>
        <taxon>Bacteria</taxon>
        <taxon>Bacillati</taxon>
        <taxon>Actinomycetota</taxon>
        <taxon>Actinomycetes</taxon>
        <taxon>Streptosporangiales</taxon>
        <taxon>Streptosporangiaceae</taxon>
        <taxon>Streptosporangium</taxon>
    </lineage>
</organism>
<evidence type="ECO:0000256" key="7">
    <source>
        <dbReference type="ARBA" id="ARBA00022833"/>
    </source>
</evidence>
<feature type="domain" description="Chitin-binding type-3" evidence="11">
    <location>
        <begin position="1032"/>
        <end position="1078"/>
    </location>
</feature>
<dbReference type="Pfam" id="PF01447">
    <property type="entry name" value="Peptidase_M4"/>
    <property type="match status" value="1"/>
</dbReference>
<dbReference type="InterPro" id="IPR007484">
    <property type="entry name" value="Peptidase_M28"/>
</dbReference>
<dbReference type="InterPro" id="IPR001570">
    <property type="entry name" value="Peptidase_M4_C_domain"/>
</dbReference>
<keyword evidence="4" id="KW-0479">Metal-binding</keyword>
<comment type="caution">
    <text evidence="12">The sequence shown here is derived from an EMBL/GenBank/DDBJ whole genome shotgun (WGS) entry which is preliminary data.</text>
</comment>
<comment type="similarity">
    <text evidence="2">Belongs to the peptidase M4 family.</text>
</comment>